<feature type="compositionally biased region" description="Gly residues" evidence="1">
    <location>
        <begin position="74"/>
        <end position="94"/>
    </location>
</feature>
<dbReference type="EMBL" id="KZ308368">
    <property type="protein sequence ID" value="KAG8228348.1"/>
    <property type="molecule type" value="Genomic_DNA"/>
</dbReference>
<name>A0A8K0P0P5_LADFU</name>
<feature type="region of interest" description="Disordered" evidence="1">
    <location>
        <begin position="74"/>
        <end position="110"/>
    </location>
</feature>
<reference evidence="2" key="1">
    <citation type="submission" date="2013-04" db="EMBL/GenBank/DDBJ databases">
        <authorList>
            <person name="Qu J."/>
            <person name="Murali S.C."/>
            <person name="Bandaranaike D."/>
            <person name="Bellair M."/>
            <person name="Blankenburg K."/>
            <person name="Chao H."/>
            <person name="Dinh H."/>
            <person name="Doddapaneni H."/>
            <person name="Downs B."/>
            <person name="Dugan-Rocha S."/>
            <person name="Elkadiri S."/>
            <person name="Gnanaolivu R.D."/>
            <person name="Hernandez B."/>
            <person name="Javaid M."/>
            <person name="Jayaseelan J.C."/>
            <person name="Lee S."/>
            <person name="Li M."/>
            <person name="Ming W."/>
            <person name="Munidasa M."/>
            <person name="Muniz J."/>
            <person name="Nguyen L."/>
            <person name="Ongeri F."/>
            <person name="Osuji N."/>
            <person name="Pu L.-L."/>
            <person name="Puazo M."/>
            <person name="Qu C."/>
            <person name="Quiroz J."/>
            <person name="Raj R."/>
            <person name="Weissenberger G."/>
            <person name="Xin Y."/>
            <person name="Zou X."/>
            <person name="Han Y."/>
            <person name="Richards S."/>
            <person name="Worley K."/>
            <person name="Muzny D."/>
            <person name="Gibbs R."/>
        </authorList>
    </citation>
    <scope>NUCLEOTIDE SEQUENCE</scope>
    <source>
        <strain evidence="2">Sampled in the wild</strain>
    </source>
</reference>
<protein>
    <submittedName>
        <fullName evidence="2">Uncharacterized protein</fullName>
    </submittedName>
</protein>
<dbReference type="Proteomes" id="UP000792457">
    <property type="component" value="Unassembled WGS sequence"/>
</dbReference>
<reference evidence="2" key="2">
    <citation type="submission" date="2017-10" db="EMBL/GenBank/DDBJ databases">
        <title>Ladona fulva Genome sequencing and assembly.</title>
        <authorList>
            <person name="Murali S."/>
            <person name="Richards S."/>
            <person name="Bandaranaike D."/>
            <person name="Bellair M."/>
            <person name="Blankenburg K."/>
            <person name="Chao H."/>
            <person name="Dinh H."/>
            <person name="Doddapaneni H."/>
            <person name="Dugan-Rocha S."/>
            <person name="Elkadiri S."/>
            <person name="Gnanaolivu R."/>
            <person name="Hernandez B."/>
            <person name="Skinner E."/>
            <person name="Javaid M."/>
            <person name="Lee S."/>
            <person name="Li M."/>
            <person name="Ming W."/>
            <person name="Munidasa M."/>
            <person name="Muniz J."/>
            <person name="Nguyen L."/>
            <person name="Hughes D."/>
            <person name="Osuji N."/>
            <person name="Pu L.-L."/>
            <person name="Puazo M."/>
            <person name="Qu C."/>
            <person name="Quiroz J."/>
            <person name="Raj R."/>
            <person name="Weissenberger G."/>
            <person name="Xin Y."/>
            <person name="Zou X."/>
            <person name="Han Y."/>
            <person name="Worley K."/>
            <person name="Muzny D."/>
            <person name="Gibbs R."/>
        </authorList>
    </citation>
    <scope>NUCLEOTIDE SEQUENCE</scope>
    <source>
        <strain evidence="2">Sampled in the wild</strain>
    </source>
</reference>
<dbReference type="AlphaFoldDB" id="A0A8K0P0P5"/>
<feature type="region of interest" description="Disordered" evidence="1">
    <location>
        <begin position="1"/>
        <end position="23"/>
    </location>
</feature>
<proteinExistence type="predicted"/>
<evidence type="ECO:0000313" key="3">
    <source>
        <dbReference type="Proteomes" id="UP000792457"/>
    </source>
</evidence>
<evidence type="ECO:0000313" key="2">
    <source>
        <dbReference type="EMBL" id="KAG8228348.1"/>
    </source>
</evidence>
<organism evidence="2 3">
    <name type="scientific">Ladona fulva</name>
    <name type="common">Scarce chaser dragonfly</name>
    <name type="synonym">Libellula fulva</name>
    <dbReference type="NCBI Taxonomy" id="123851"/>
    <lineage>
        <taxon>Eukaryota</taxon>
        <taxon>Metazoa</taxon>
        <taxon>Ecdysozoa</taxon>
        <taxon>Arthropoda</taxon>
        <taxon>Hexapoda</taxon>
        <taxon>Insecta</taxon>
        <taxon>Pterygota</taxon>
        <taxon>Palaeoptera</taxon>
        <taxon>Odonata</taxon>
        <taxon>Epiprocta</taxon>
        <taxon>Anisoptera</taxon>
        <taxon>Libelluloidea</taxon>
        <taxon>Libellulidae</taxon>
        <taxon>Ladona</taxon>
    </lineage>
</organism>
<gene>
    <name evidence="2" type="ORF">J437_LFUL014241</name>
</gene>
<accession>A0A8K0P0P5</accession>
<evidence type="ECO:0000256" key="1">
    <source>
        <dbReference type="SAM" id="MobiDB-lite"/>
    </source>
</evidence>
<comment type="caution">
    <text evidence="2">The sequence shown here is derived from an EMBL/GenBank/DDBJ whole genome shotgun (WGS) entry which is preliminary data.</text>
</comment>
<keyword evidence="3" id="KW-1185">Reference proteome</keyword>
<sequence>MTFYRDVEQPGGNLAKQRSLGHETTSGLSLVRENIGSIFSLTFISRNILTCDGRDGYERCRVLRGCRGGVRGGGCGGGGGRGGGRSGSGGGRGLPGAEDGGEPGPLLLNDQLSGGVVSGEECGLAAESEATSPERAAARLHLQTQSGRRGVALVATQGVAADVPATHLYNRGQNDA</sequence>